<organism evidence="2 3">
    <name type="scientific">Streblomastix strix</name>
    <dbReference type="NCBI Taxonomy" id="222440"/>
    <lineage>
        <taxon>Eukaryota</taxon>
        <taxon>Metamonada</taxon>
        <taxon>Preaxostyla</taxon>
        <taxon>Oxymonadida</taxon>
        <taxon>Streblomastigidae</taxon>
        <taxon>Streblomastix</taxon>
    </lineage>
</organism>
<feature type="region of interest" description="Disordered" evidence="1">
    <location>
        <begin position="57"/>
        <end position="105"/>
    </location>
</feature>
<sequence length="242" mass="26577">MGDYAQSADDLLVWIYQFKWIETDQIVPDQVTPASDNTPSVDSGADVAGIQTDYARGDHQHPLQDSSVLPSKDTTNGEEGVANTYSRSDHTHHVNLSSDTSLKDTGTRTAYTSSVYASATHQHQLNVDPSSVNVPLVNVNAAANGKSDYYCRNDHVYPQQLTYDGNVTATKFIKTGRLSTDVLCANGATTSMDNQTGYNYNEGIRIAYRTNELYQILFGVDTNEHKALVIISINNNVFNNNT</sequence>
<protein>
    <submittedName>
        <fullName evidence="2">Uncharacterized protein</fullName>
    </submittedName>
</protein>
<evidence type="ECO:0000256" key="1">
    <source>
        <dbReference type="SAM" id="MobiDB-lite"/>
    </source>
</evidence>
<dbReference type="Proteomes" id="UP000324800">
    <property type="component" value="Unassembled WGS sequence"/>
</dbReference>
<dbReference type="AlphaFoldDB" id="A0A5J4X718"/>
<name>A0A5J4X718_9EUKA</name>
<evidence type="ECO:0000313" key="2">
    <source>
        <dbReference type="EMBL" id="KAA6402455.1"/>
    </source>
</evidence>
<gene>
    <name evidence="2" type="ORF">EZS28_002015</name>
</gene>
<feature type="compositionally biased region" description="Polar residues" evidence="1">
    <location>
        <begin position="63"/>
        <end position="74"/>
    </location>
</feature>
<reference evidence="2 3" key="1">
    <citation type="submission" date="2019-03" db="EMBL/GenBank/DDBJ databases">
        <title>Single cell metagenomics reveals metabolic interactions within the superorganism composed of flagellate Streblomastix strix and complex community of Bacteroidetes bacteria on its surface.</title>
        <authorList>
            <person name="Treitli S.C."/>
            <person name="Kolisko M."/>
            <person name="Husnik F."/>
            <person name="Keeling P."/>
            <person name="Hampl V."/>
        </authorList>
    </citation>
    <scope>NUCLEOTIDE SEQUENCE [LARGE SCALE GENOMIC DNA]</scope>
    <source>
        <strain evidence="2">ST1C</strain>
    </source>
</reference>
<evidence type="ECO:0000313" key="3">
    <source>
        <dbReference type="Proteomes" id="UP000324800"/>
    </source>
</evidence>
<dbReference type="EMBL" id="SNRW01000231">
    <property type="protein sequence ID" value="KAA6402455.1"/>
    <property type="molecule type" value="Genomic_DNA"/>
</dbReference>
<accession>A0A5J4X718</accession>
<comment type="caution">
    <text evidence="2">The sequence shown here is derived from an EMBL/GenBank/DDBJ whole genome shotgun (WGS) entry which is preliminary data.</text>
</comment>
<proteinExistence type="predicted"/>